<evidence type="ECO:0000256" key="2">
    <source>
        <dbReference type="ARBA" id="ARBA00012150"/>
    </source>
</evidence>
<dbReference type="PROSITE" id="PS00150">
    <property type="entry name" value="ACYLPHOSPHATASE_1"/>
    <property type="match status" value="1"/>
</dbReference>
<dbReference type="InterPro" id="IPR017968">
    <property type="entry name" value="Acylphosphatase_CS"/>
</dbReference>
<dbReference type="InterPro" id="IPR020456">
    <property type="entry name" value="Acylphosphatase"/>
</dbReference>
<evidence type="ECO:0000256" key="1">
    <source>
        <dbReference type="ARBA" id="ARBA00005614"/>
    </source>
</evidence>
<dbReference type="GO" id="GO:0003998">
    <property type="term" value="F:acylphosphatase activity"/>
    <property type="evidence" value="ECO:0007669"/>
    <property type="project" value="UniProtKB-EC"/>
</dbReference>
<comment type="catalytic activity">
    <reaction evidence="3 4 5">
        <text>an acyl phosphate + H2O = a carboxylate + phosphate + H(+)</text>
        <dbReference type="Rhea" id="RHEA:14965"/>
        <dbReference type="ChEBI" id="CHEBI:15377"/>
        <dbReference type="ChEBI" id="CHEBI:15378"/>
        <dbReference type="ChEBI" id="CHEBI:29067"/>
        <dbReference type="ChEBI" id="CHEBI:43474"/>
        <dbReference type="ChEBI" id="CHEBI:59918"/>
        <dbReference type="EC" id="3.6.1.7"/>
    </reaction>
</comment>
<dbReference type="AlphaFoldDB" id="A0A1G2LCD8"/>
<dbReference type="PROSITE" id="PS51160">
    <property type="entry name" value="ACYLPHOSPHATASE_3"/>
    <property type="match status" value="1"/>
</dbReference>
<reference evidence="8 9" key="1">
    <citation type="journal article" date="2016" name="Nat. Commun.">
        <title>Thousands of microbial genomes shed light on interconnected biogeochemical processes in an aquifer system.</title>
        <authorList>
            <person name="Anantharaman K."/>
            <person name="Brown C.T."/>
            <person name="Hug L.A."/>
            <person name="Sharon I."/>
            <person name="Castelle C.J."/>
            <person name="Probst A.J."/>
            <person name="Thomas B.C."/>
            <person name="Singh A."/>
            <person name="Wilkins M.J."/>
            <person name="Karaoz U."/>
            <person name="Brodie E.L."/>
            <person name="Williams K.H."/>
            <person name="Hubbard S.S."/>
            <person name="Banfield J.F."/>
        </authorList>
    </citation>
    <scope>NUCLEOTIDE SEQUENCE [LARGE SCALE GENOMIC DNA]</scope>
</reference>
<dbReference type="PANTHER" id="PTHR47268:SF4">
    <property type="entry name" value="ACYLPHOSPHATASE"/>
    <property type="match status" value="1"/>
</dbReference>
<evidence type="ECO:0000313" key="8">
    <source>
        <dbReference type="EMBL" id="OHA09287.1"/>
    </source>
</evidence>
<dbReference type="PROSITE" id="PS00151">
    <property type="entry name" value="ACYLPHOSPHATASE_2"/>
    <property type="match status" value="1"/>
</dbReference>
<dbReference type="Proteomes" id="UP000176705">
    <property type="component" value="Unassembled WGS sequence"/>
</dbReference>
<name>A0A1G2LCD8_9BACT</name>
<protein>
    <recommendedName>
        <fullName evidence="2 4">Acylphosphatase</fullName>
        <ecNumber evidence="2 4">3.6.1.7</ecNumber>
    </recommendedName>
</protein>
<evidence type="ECO:0000256" key="6">
    <source>
        <dbReference type="RuleBase" id="RU004168"/>
    </source>
</evidence>
<dbReference type="Gene3D" id="3.30.70.100">
    <property type="match status" value="1"/>
</dbReference>
<dbReference type="Pfam" id="PF00708">
    <property type="entry name" value="Acylphosphatase"/>
    <property type="match status" value="1"/>
</dbReference>
<proteinExistence type="inferred from homology"/>
<gene>
    <name evidence="8" type="ORF">A3B37_03925</name>
</gene>
<dbReference type="STRING" id="1802280.A3B37_03925"/>
<dbReference type="EC" id="3.6.1.7" evidence="2 4"/>
<dbReference type="InterPro" id="IPR001792">
    <property type="entry name" value="Acylphosphatase-like_dom"/>
</dbReference>
<feature type="active site" evidence="4">
    <location>
        <position position="36"/>
    </location>
</feature>
<sequence>MQRFELSIFGRVQGVLFRQSVRRHGEKLGLAGWVRNEDDGSVRVLVEGEPAALEEFTRWCREGPPLARVDRIAVEEKEATNEFTDFRIL</sequence>
<keyword evidence="4 5" id="KW-0378">Hydrolase</keyword>
<dbReference type="SUPFAM" id="SSF54975">
    <property type="entry name" value="Acylphosphatase/BLUF domain-like"/>
    <property type="match status" value="1"/>
</dbReference>
<dbReference type="PANTHER" id="PTHR47268">
    <property type="entry name" value="ACYLPHOSPHATASE"/>
    <property type="match status" value="1"/>
</dbReference>
<dbReference type="InterPro" id="IPR036046">
    <property type="entry name" value="Acylphosphatase-like_dom_sf"/>
</dbReference>
<dbReference type="PRINTS" id="PR00112">
    <property type="entry name" value="ACYLPHPHTASE"/>
</dbReference>
<feature type="active site" evidence="4">
    <location>
        <position position="18"/>
    </location>
</feature>
<evidence type="ECO:0000256" key="4">
    <source>
        <dbReference type="PROSITE-ProRule" id="PRU00520"/>
    </source>
</evidence>
<evidence type="ECO:0000256" key="3">
    <source>
        <dbReference type="ARBA" id="ARBA00047645"/>
    </source>
</evidence>
<dbReference type="EMBL" id="MHQS01000004">
    <property type="protein sequence ID" value="OHA09287.1"/>
    <property type="molecule type" value="Genomic_DNA"/>
</dbReference>
<accession>A0A1G2LCD8</accession>
<evidence type="ECO:0000313" key="9">
    <source>
        <dbReference type="Proteomes" id="UP000176705"/>
    </source>
</evidence>
<organism evidence="8 9">
    <name type="scientific">Candidatus Sungbacteria bacterium RIFCSPLOWO2_01_FULL_59_16</name>
    <dbReference type="NCBI Taxonomy" id="1802280"/>
    <lineage>
        <taxon>Bacteria</taxon>
        <taxon>Candidatus Sungiibacteriota</taxon>
    </lineage>
</organism>
<evidence type="ECO:0000259" key="7">
    <source>
        <dbReference type="PROSITE" id="PS51160"/>
    </source>
</evidence>
<evidence type="ECO:0000256" key="5">
    <source>
        <dbReference type="RuleBase" id="RU000553"/>
    </source>
</evidence>
<comment type="caution">
    <text evidence="8">The sequence shown here is derived from an EMBL/GenBank/DDBJ whole genome shotgun (WGS) entry which is preliminary data.</text>
</comment>
<comment type="similarity">
    <text evidence="1 6">Belongs to the acylphosphatase family.</text>
</comment>
<feature type="domain" description="Acylphosphatase-like" evidence="7">
    <location>
        <begin position="3"/>
        <end position="89"/>
    </location>
</feature>